<proteinExistence type="predicted"/>
<evidence type="ECO:0000259" key="2">
    <source>
        <dbReference type="PROSITE" id="PS51740"/>
    </source>
</evidence>
<dbReference type="InterPro" id="IPR007159">
    <property type="entry name" value="SpoVT-AbrB_dom"/>
</dbReference>
<evidence type="ECO:0000313" key="3">
    <source>
        <dbReference type="EMBL" id="GEO14974.1"/>
    </source>
</evidence>
<reference evidence="3 4" key="1">
    <citation type="submission" date="2019-07" db="EMBL/GenBank/DDBJ databases">
        <title>Whole genome shotgun sequence of Microvirga aerophila NBRC 106136.</title>
        <authorList>
            <person name="Hosoyama A."/>
            <person name="Uohara A."/>
            <person name="Ohji S."/>
            <person name="Ichikawa N."/>
        </authorList>
    </citation>
    <scope>NUCLEOTIDE SEQUENCE [LARGE SCALE GENOMIC DNA]</scope>
    <source>
        <strain evidence="3 4">NBRC 106136</strain>
    </source>
</reference>
<dbReference type="OrthoDB" id="9795766at2"/>
<sequence length="76" mass="8516">MQVAKWGNSLAVRLPAAVVEVLGLKEGDDIEITVVGSRAFEVSKKPEVAEVLARLRKYRGRLPDGFKFDRFEANDR</sequence>
<keyword evidence="4" id="KW-1185">Reference proteome</keyword>
<evidence type="ECO:0000256" key="1">
    <source>
        <dbReference type="PROSITE-ProRule" id="PRU01076"/>
    </source>
</evidence>
<feature type="domain" description="SpoVT-AbrB" evidence="2">
    <location>
        <begin position="1"/>
        <end position="47"/>
    </location>
</feature>
<dbReference type="InterPro" id="IPR037914">
    <property type="entry name" value="SpoVT-AbrB_sf"/>
</dbReference>
<dbReference type="Proteomes" id="UP000321085">
    <property type="component" value="Unassembled WGS sequence"/>
</dbReference>
<organism evidence="3 4">
    <name type="scientific">Microvirga aerophila</name>
    <dbReference type="NCBI Taxonomy" id="670291"/>
    <lineage>
        <taxon>Bacteria</taxon>
        <taxon>Pseudomonadati</taxon>
        <taxon>Pseudomonadota</taxon>
        <taxon>Alphaproteobacteria</taxon>
        <taxon>Hyphomicrobiales</taxon>
        <taxon>Methylobacteriaceae</taxon>
        <taxon>Microvirga</taxon>
    </lineage>
</organism>
<protein>
    <submittedName>
        <fullName evidence="3">AbrB family transcriptional regulator</fullName>
    </submittedName>
</protein>
<dbReference type="PROSITE" id="PS51740">
    <property type="entry name" value="SPOVT_ABRB"/>
    <property type="match status" value="1"/>
</dbReference>
<comment type="caution">
    <text evidence="3">The sequence shown here is derived from an EMBL/GenBank/DDBJ whole genome shotgun (WGS) entry which is preliminary data.</text>
</comment>
<dbReference type="SUPFAM" id="SSF89447">
    <property type="entry name" value="AbrB/MazE/MraZ-like"/>
    <property type="match status" value="1"/>
</dbReference>
<dbReference type="EMBL" id="BJYU01000033">
    <property type="protein sequence ID" value="GEO14974.1"/>
    <property type="molecule type" value="Genomic_DNA"/>
</dbReference>
<evidence type="ECO:0000313" key="4">
    <source>
        <dbReference type="Proteomes" id="UP000321085"/>
    </source>
</evidence>
<dbReference type="AlphaFoldDB" id="A0A512BST2"/>
<dbReference type="GO" id="GO:0003677">
    <property type="term" value="F:DNA binding"/>
    <property type="evidence" value="ECO:0007669"/>
    <property type="project" value="UniProtKB-UniRule"/>
</dbReference>
<dbReference type="SMART" id="SM00966">
    <property type="entry name" value="SpoVT_AbrB"/>
    <property type="match status" value="1"/>
</dbReference>
<dbReference type="RefSeq" id="WP_114188252.1">
    <property type="nucleotide sequence ID" value="NZ_BJYU01000033.1"/>
</dbReference>
<keyword evidence="1" id="KW-0238">DNA-binding</keyword>
<name>A0A512BST2_9HYPH</name>
<dbReference type="Pfam" id="PF04014">
    <property type="entry name" value="MazE_antitoxin"/>
    <property type="match status" value="1"/>
</dbReference>
<dbReference type="Gene3D" id="2.10.260.10">
    <property type="match status" value="1"/>
</dbReference>
<gene>
    <name evidence="3" type="ORF">MAE02_26700</name>
</gene>
<accession>A0A512BST2</accession>